<dbReference type="InterPro" id="IPR043128">
    <property type="entry name" value="Rev_trsase/Diguanyl_cyclase"/>
</dbReference>
<organism evidence="4 5">
    <name type="scientific">Formimonas warabiya</name>
    <dbReference type="NCBI Taxonomy" id="1761012"/>
    <lineage>
        <taxon>Bacteria</taxon>
        <taxon>Bacillati</taxon>
        <taxon>Bacillota</taxon>
        <taxon>Clostridia</taxon>
        <taxon>Eubacteriales</taxon>
        <taxon>Peptococcaceae</taxon>
        <taxon>Candidatus Formimonas</taxon>
    </lineage>
</organism>
<dbReference type="Pfam" id="PF00817">
    <property type="entry name" value="IMS"/>
    <property type="match status" value="1"/>
</dbReference>
<dbReference type="InterPro" id="IPR001126">
    <property type="entry name" value="UmuC"/>
</dbReference>
<dbReference type="PROSITE" id="PS50173">
    <property type="entry name" value="UMUC"/>
    <property type="match status" value="1"/>
</dbReference>
<dbReference type="SUPFAM" id="SSF56672">
    <property type="entry name" value="DNA/RNA polymerases"/>
    <property type="match status" value="1"/>
</dbReference>
<proteinExistence type="inferred from homology"/>
<dbReference type="Gene3D" id="3.40.1170.60">
    <property type="match status" value="1"/>
</dbReference>
<dbReference type="EMBL" id="CP017634">
    <property type="protein sequence ID" value="ATW28456.1"/>
    <property type="molecule type" value="Genomic_DNA"/>
</dbReference>
<comment type="similarity">
    <text evidence="1">Belongs to the DNA polymerase type-Y family.</text>
</comment>
<dbReference type="CDD" id="cd03586">
    <property type="entry name" value="PolY_Pol_IV_kappa"/>
    <property type="match status" value="1"/>
</dbReference>
<dbReference type="InterPro" id="IPR024728">
    <property type="entry name" value="PolY_HhH_motif"/>
</dbReference>
<evidence type="ECO:0000256" key="1">
    <source>
        <dbReference type="ARBA" id="ARBA00010945"/>
    </source>
</evidence>
<dbReference type="Proteomes" id="UP000323521">
    <property type="component" value="Chromosome"/>
</dbReference>
<keyword evidence="2" id="KW-0515">Mutator protein</keyword>
<evidence type="ECO:0000313" key="4">
    <source>
        <dbReference type="EMBL" id="ATW28456.1"/>
    </source>
</evidence>
<dbReference type="InterPro" id="IPR050116">
    <property type="entry name" value="DNA_polymerase-Y"/>
</dbReference>
<protein>
    <submittedName>
        <fullName evidence="4">DNA polymerase IV</fullName>
    </submittedName>
</protein>
<gene>
    <name evidence="4" type="ORF">DCMF_08060</name>
</gene>
<dbReference type="GO" id="GO:0003887">
    <property type="term" value="F:DNA-directed DNA polymerase activity"/>
    <property type="evidence" value="ECO:0007669"/>
    <property type="project" value="InterPro"/>
</dbReference>
<dbReference type="Gene3D" id="3.30.70.270">
    <property type="match status" value="1"/>
</dbReference>
<dbReference type="GO" id="GO:0042276">
    <property type="term" value="P:error-prone translesion synthesis"/>
    <property type="evidence" value="ECO:0007669"/>
    <property type="project" value="TreeGrafter"/>
</dbReference>
<evidence type="ECO:0000256" key="2">
    <source>
        <dbReference type="ARBA" id="ARBA00022457"/>
    </source>
</evidence>
<dbReference type="GO" id="GO:0005829">
    <property type="term" value="C:cytosol"/>
    <property type="evidence" value="ECO:0007669"/>
    <property type="project" value="TreeGrafter"/>
</dbReference>
<dbReference type="Gene3D" id="1.10.150.20">
    <property type="entry name" value="5' to 3' exonuclease, C-terminal subdomain"/>
    <property type="match status" value="1"/>
</dbReference>
<evidence type="ECO:0000313" key="5">
    <source>
        <dbReference type="Proteomes" id="UP000323521"/>
    </source>
</evidence>
<dbReference type="KEGG" id="fwa:DCMF_08060"/>
<dbReference type="SUPFAM" id="SSF100879">
    <property type="entry name" value="Lesion bypass DNA polymerase (Y-family), little finger domain"/>
    <property type="match status" value="1"/>
</dbReference>
<dbReference type="PANTHER" id="PTHR11076:SF33">
    <property type="entry name" value="DNA POLYMERASE KAPPA"/>
    <property type="match status" value="1"/>
</dbReference>
<dbReference type="PANTHER" id="PTHR11076">
    <property type="entry name" value="DNA REPAIR POLYMERASE UMUC / TRANSFERASE FAMILY MEMBER"/>
    <property type="match status" value="1"/>
</dbReference>
<dbReference type="Pfam" id="PF11798">
    <property type="entry name" value="IMS_HHH"/>
    <property type="match status" value="1"/>
</dbReference>
<accession>A0A3G1L0Z8</accession>
<dbReference type="InterPro" id="IPR043502">
    <property type="entry name" value="DNA/RNA_pol_sf"/>
</dbReference>
<dbReference type="GO" id="GO:0009432">
    <property type="term" value="P:SOS response"/>
    <property type="evidence" value="ECO:0007669"/>
    <property type="project" value="TreeGrafter"/>
</dbReference>
<feature type="domain" description="UmuC" evidence="3">
    <location>
        <begin position="1"/>
        <end position="171"/>
    </location>
</feature>
<name>A0A3G1L0Z8_FORW1</name>
<evidence type="ECO:0000259" key="3">
    <source>
        <dbReference type="PROSITE" id="PS50173"/>
    </source>
</evidence>
<dbReference type="Gene3D" id="3.30.1490.100">
    <property type="entry name" value="DNA polymerase, Y-family, little finger domain"/>
    <property type="match status" value="1"/>
</dbReference>
<sequence>MQHGALADLREIPSVVGGNEESRHGIVLAKSLPAKRFHIQTGETLYSARQKCPGLVVVPPHYWLYVECSNAMVQILREYSPEVQRFSVDECFLDYTKMDKHFGDPVKVANVIKNRIRDELGFTVNIGISVNKLLAKMAGELKKPDMVHTLYPDEIPEKMWPLPVKELIMVGRATAPKLHALGIHTIGDLAKCDVQLLESKLKSHGRLIWEFSNGIEGSSVRNDRPEMKGIGNSTTTPFDVTDEKTAFMFILSLTETVAMRLRDAGLCCSLVAVSIRNKDFISYARQRKIHYATDSTDEIYSIAKQLFREIWRDEPVRHLGVRVSALSLGKNSQLSFFTQKDPVKMKALDSAVDNIRLKHGSRAITRAAFAHSGISARSGGVGEEDYPIMSSIL</sequence>
<dbReference type="Pfam" id="PF11799">
    <property type="entry name" value="IMS_C"/>
    <property type="match status" value="1"/>
</dbReference>
<dbReference type="InterPro" id="IPR036775">
    <property type="entry name" value="DNA_pol_Y-fam_lit_finger_sf"/>
</dbReference>
<dbReference type="InterPro" id="IPR017961">
    <property type="entry name" value="DNA_pol_Y-fam_little_finger"/>
</dbReference>
<reference evidence="4 5" key="1">
    <citation type="submission" date="2016-10" db="EMBL/GenBank/DDBJ databases">
        <title>Complete Genome Sequence of Peptococcaceae strain DCMF.</title>
        <authorList>
            <person name="Edwards R.J."/>
            <person name="Holland S.I."/>
            <person name="Deshpande N.P."/>
            <person name="Wong Y.K."/>
            <person name="Ertan H."/>
            <person name="Manefield M."/>
            <person name="Russell T.L."/>
            <person name="Lee M.J."/>
        </authorList>
    </citation>
    <scope>NUCLEOTIDE SEQUENCE [LARGE SCALE GENOMIC DNA]</scope>
    <source>
        <strain evidence="4 5">DCMF</strain>
    </source>
</reference>
<dbReference type="GO" id="GO:0006281">
    <property type="term" value="P:DNA repair"/>
    <property type="evidence" value="ECO:0007669"/>
    <property type="project" value="InterPro"/>
</dbReference>
<dbReference type="InterPro" id="IPR022880">
    <property type="entry name" value="DNApol_IV"/>
</dbReference>
<keyword evidence="5" id="KW-1185">Reference proteome</keyword>
<dbReference type="GO" id="GO:0003684">
    <property type="term" value="F:damaged DNA binding"/>
    <property type="evidence" value="ECO:0007669"/>
    <property type="project" value="InterPro"/>
</dbReference>
<dbReference type="AlphaFoldDB" id="A0A3G1L0Z8"/>